<sequence>MSSLPFSRSLGSGSINEMAANLYHLQLHKVKSTFPYVQIDSNFSSPRRGSSLQPILSNLANTPTRTQAQTPTRIGLGLLPLWLSSIEPQSPMNQVKLVRPSFYDQLDQVDSFDSPAPTLVPDVGWVI</sequence>
<name>A0A7J7MTT6_9MAGN</name>
<dbReference type="AlphaFoldDB" id="A0A7J7MTT6"/>
<comment type="caution">
    <text evidence="1">The sequence shown here is derived from an EMBL/GenBank/DDBJ whole genome shotgun (WGS) entry which is preliminary data.</text>
</comment>
<organism evidence="1 2">
    <name type="scientific">Kingdonia uniflora</name>
    <dbReference type="NCBI Taxonomy" id="39325"/>
    <lineage>
        <taxon>Eukaryota</taxon>
        <taxon>Viridiplantae</taxon>
        <taxon>Streptophyta</taxon>
        <taxon>Embryophyta</taxon>
        <taxon>Tracheophyta</taxon>
        <taxon>Spermatophyta</taxon>
        <taxon>Magnoliopsida</taxon>
        <taxon>Ranunculales</taxon>
        <taxon>Circaeasteraceae</taxon>
        <taxon>Kingdonia</taxon>
    </lineage>
</organism>
<protein>
    <submittedName>
        <fullName evidence="1">Uncharacterized protein</fullName>
    </submittedName>
</protein>
<proteinExistence type="predicted"/>
<accession>A0A7J7MTT6</accession>
<keyword evidence="2" id="KW-1185">Reference proteome</keyword>
<gene>
    <name evidence="1" type="ORF">GIB67_015016</name>
</gene>
<evidence type="ECO:0000313" key="1">
    <source>
        <dbReference type="EMBL" id="KAF6158222.1"/>
    </source>
</evidence>
<reference evidence="1 2" key="1">
    <citation type="journal article" date="2020" name="IScience">
        <title>Genome Sequencing of the Endangered Kingdonia uniflora (Circaeasteraceae, Ranunculales) Reveals Potential Mechanisms of Evolutionary Specialization.</title>
        <authorList>
            <person name="Sun Y."/>
            <person name="Deng T."/>
            <person name="Zhang A."/>
            <person name="Moore M.J."/>
            <person name="Landis J.B."/>
            <person name="Lin N."/>
            <person name="Zhang H."/>
            <person name="Zhang X."/>
            <person name="Huang J."/>
            <person name="Zhang X."/>
            <person name="Sun H."/>
            <person name="Wang H."/>
        </authorList>
    </citation>
    <scope>NUCLEOTIDE SEQUENCE [LARGE SCALE GENOMIC DNA]</scope>
    <source>
        <strain evidence="1">TB1705</strain>
        <tissue evidence="1">Leaf</tissue>
    </source>
</reference>
<dbReference type="Proteomes" id="UP000541444">
    <property type="component" value="Unassembled WGS sequence"/>
</dbReference>
<evidence type="ECO:0000313" key="2">
    <source>
        <dbReference type="Proteomes" id="UP000541444"/>
    </source>
</evidence>
<dbReference type="EMBL" id="JACGCM010001237">
    <property type="protein sequence ID" value="KAF6158222.1"/>
    <property type="molecule type" value="Genomic_DNA"/>
</dbReference>